<dbReference type="GO" id="GO:0008955">
    <property type="term" value="F:peptidoglycan glycosyltransferase activity"/>
    <property type="evidence" value="ECO:0007669"/>
    <property type="project" value="UniProtKB-EC"/>
</dbReference>
<keyword evidence="9" id="KW-0808">Transferase</keyword>
<dbReference type="Pfam" id="PF14814">
    <property type="entry name" value="UB2H"/>
    <property type="match status" value="1"/>
</dbReference>
<dbReference type="Gene3D" id="3.40.710.10">
    <property type="entry name" value="DD-peptidase/beta-lactamase superfamily"/>
    <property type="match status" value="1"/>
</dbReference>
<evidence type="ECO:0000256" key="2">
    <source>
        <dbReference type="ARBA" id="ARBA00004752"/>
    </source>
</evidence>
<dbReference type="GO" id="GO:0071555">
    <property type="term" value="P:cell wall organization"/>
    <property type="evidence" value="ECO:0007669"/>
    <property type="project" value="UniProtKB-KW"/>
</dbReference>
<feature type="domain" description="Glycosyl transferase family 51" evidence="20">
    <location>
        <begin position="148"/>
        <end position="317"/>
    </location>
</feature>
<protein>
    <submittedName>
        <fullName evidence="22">Penicillin-binding protein 1B</fullName>
    </submittedName>
</protein>
<dbReference type="InterPro" id="IPR028166">
    <property type="entry name" value="UB2H"/>
</dbReference>
<keyword evidence="15" id="KW-0961">Cell wall biogenesis/degradation</keyword>
<keyword evidence="6" id="KW-0121">Carboxypeptidase</keyword>
<comment type="similarity">
    <text evidence="3">In the C-terminal section; belongs to the transpeptidase family.</text>
</comment>
<dbReference type="GO" id="GO:0008360">
    <property type="term" value="P:regulation of cell shape"/>
    <property type="evidence" value="ECO:0007669"/>
    <property type="project" value="UniProtKB-KW"/>
</dbReference>
<evidence type="ECO:0000256" key="6">
    <source>
        <dbReference type="ARBA" id="ARBA00022645"/>
    </source>
</evidence>
<dbReference type="GO" id="GO:0030288">
    <property type="term" value="C:outer membrane-bounded periplasmic space"/>
    <property type="evidence" value="ECO:0007669"/>
    <property type="project" value="TreeGrafter"/>
</dbReference>
<evidence type="ECO:0000259" key="21">
    <source>
        <dbReference type="Pfam" id="PF14814"/>
    </source>
</evidence>
<dbReference type="Gene3D" id="3.30.2060.10">
    <property type="entry name" value="Penicillin-binding protein 1b domain"/>
    <property type="match status" value="1"/>
</dbReference>
<name>A0A917CIW7_9GAMM</name>
<dbReference type="GO" id="GO:0009002">
    <property type="term" value="F:serine-type D-Ala-D-Ala carboxypeptidase activity"/>
    <property type="evidence" value="ECO:0007669"/>
    <property type="project" value="UniProtKB-EC"/>
</dbReference>
<dbReference type="InterPro" id="IPR001264">
    <property type="entry name" value="Glyco_trans_51"/>
</dbReference>
<feature type="transmembrane region" description="Helical" evidence="18">
    <location>
        <begin position="12"/>
        <end position="33"/>
    </location>
</feature>
<dbReference type="PANTHER" id="PTHR32282">
    <property type="entry name" value="BINDING PROTEIN TRANSPEPTIDASE, PUTATIVE-RELATED"/>
    <property type="match status" value="1"/>
</dbReference>
<dbReference type="Gene3D" id="1.10.3810.10">
    <property type="entry name" value="Biosynthetic peptidoglycan transglycosylase-like"/>
    <property type="match status" value="1"/>
</dbReference>
<keyword evidence="7" id="KW-0645">Protease</keyword>
<reference evidence="22" key="2">
    <citation type="submission" date="2020-09" db="EMBL/GenBank/DDBJ databases">
        <authorList>
            <person name="Sun Q."/>
            <person name="Zhou Y."/>
        </authorList>
    </citation>
    <scope>NUCLEOTIDE SEQUENCE</scope>
    <source>
        <strain evidence="22">CGMCC 1.12181</strain>
    </source>
</reference>
<keyword evidence="12" id="KW-0573">Peptidoglycan synthesis</keyword>
<comment type="caution">
    <text evidence="22">The sequence shown here is derived from an EMBL/GenBank/DDBJ whole genome shotgun (WGS) entry which is preliminary data.</text>
</comment>
<evidence type="ECO:0000256" key="16">
    <source>
        <dbReference type="ARBA" id="ARBA00034000"/>
    </source>
</evidence>
<dbReference type="InterPro" id="IPR036950">
    <property type="entry name" value="PBP_transglycosylase"/>
</dbReference>
<keyword evidence="13 18" id="KW-0472">Membrane</keyword>
<dbReference type="GO" id="GO:0008658">
    <property type="term" value="F:penicillin binding"/>
    <property type="evidence" value="ECO:0007669"/>
    <property type="project" value="InterPro"/>
</dbReference>
<evidence type="ECO:0000256" key="13">
    <source>
        <dbReference type="ARBA" id="ARBA00023136"/>
    </source>
</evidence>
<evidence type="ECO:0000256" key="18">
    <source>
        <dbReference type="SAM" id="Phobius"/>
    </source>
</evidence>
<keyword evidence="14" id="KW-0511">Multifunctional enzyme</keyword>
<comment type="similarity">
    <text evidence="4">In the N-terminal section; belongs to the glycosyltransferase 51 family.</text>
</comment>
<dbReference type="InterPro" id="IPR001460">
    <property type="entry name" value="PCN-bd_Tpept"/>
</dbReference>
<evidence type="ECO:0000256" key="11">
    <source>
        <dbReference type="ARBA" id="ARBA00022960"/>
    </source>
</evidence>
<evidence type="ECO:0000313" key="23">
    <source>
        <dbReference type="Proteomes" id="UP000605253"/>
    </source>
</evidence>
<dbReference type="InterPro" id="IPR012338">
    <property type="entry name" value="Beta-lactam/transpept-like"/>
</dbReference>
<evidence type="ECO:0000256" key="12">
    <source>
        <dbReference type="ARBA" id="ARBA00022984"/>
    </source>
</evidence>
<keyword evidence="18" id="KW-0812">Transmembrane</keyword>
<comment type="subcellular location">
    <subcellularLocation>
        <location evidence="1">Cell membrane</location>
    </subcellularLocation>
</comment>
<proteinExistence type="inferred from homology"/>
<feature type="domain" description="Bifunctional transglycosylase second" evidence="21">
    <location>
        <begin position="59"/>
        <end position="128"/>
    </location>
</feature>
<evidence type="ECO:0000256" key="4">
    <source>
        <dbReference type="ARBA" id="ARBA00007739"/>
    </source>
</evidence>
<dbReference type="GO" id="GO:0006508">
    <property type="term" value="P:proteolysis"/>
    <property type="evidence" value="ECO:0007669"/>
    <property type="project" value="UniProtKB-KW"/>
</dbReference>
<dbReference type="InterPro" id="IPR023346">
    <property type="entry name" value="Lysozyme-like_dom_sf"/>
</dbReference>
<organism evidence="22 23">
    <name type="scientific">Marinicella pacifica</name>
    <dbReference type="NCBI Taxonomy" id="1171543"/>
    <lineage>
        <taxon>Bacteria</taxon>
        <taxon>Pseudomonadati</taxon>
        <taxon>Pseudomonadota</taxon>
        <taxon>Gammaproteobacteria</taxon>
        <taxon>Lysobacterales</taxon>
        <taxon>Marinicellaceae</taxon>
        <taxon>Marinicella</taxon>
    </lineage>
</organism>
<evidence type="ECO:0000256" key="3">
    <source>
        <dbReference type="ARBA" id="ARBA00007090"/>
    </source>
</evidence>
<evidence type="ECO:0000256" key="14">
    <source>
        <dbReference type="ARBA" id="ARBA00023268"/>
    </source>
</evidence>
<dbReference type="Proteomes" id="UP000605253">
    <property type="component" value="Unassembled WGS sequence"/>
</dbReference>
<evidence type="ECO:0000256" key="9">
    <source>
        <dbReference type="ARBA" id="ARBA00022679"/>
    </source>
</evidence>
<evidence type="ECO:0000256" key="17">
    <source>
        <dbReference type="ARBA" id="ARBA00049902"/>
    </source>
</evidence>
<evidence type="ECO:0000259" key="19">
    <source>
        <dbReference type="Pfam" id="PF00905"/>
    </source>
</evidence>
<dbReference type="AlphaFoldDB" id="A0A917CIW7"/>
<dbReference type="Pfam" id="PF00912">
    <property type="entry name" value="Transgly"/>
    <property type="match status" value="1"/>
</dbReference>
<keyword evidence="18" id="KW-1133">Transmembrane helix</keyword>
<dbReference type="GO" id="GO:0009252">
    <property type="term" value="P:peptidoglycan biosynthetic process"/>
    <property type="evidence" value="ECO:0007669"/>
    <property type="project" value="UniProtKB-KW"/>
</dbReference>
<evidence type="ECO:0000256" key="1">
    <source>
        <dbReference type="ARBA" id="ARBA00004236"/>
    </source>
</evidence>
<evidence type="ECO:0000256" key="5">
    <source>
        <dbReference type="ARBA" id="ARBA00022475"/>
    </source>
</evidence>
<evidence type="ECO:0000256" key="15">
    <source>
        <dbReference type="ARBA" id="ARBA00023316"/>
    </source>
</evidence>
<keyword evidence="8" id="KW-0328">Glycosyltransferase</keyword>
<accession>A0A917CIW7</accession>
<gene>
    <name evidence="22" type="primary">mrcB</name>
    <name evidence="22" type="ORF">GCM10011365_05360</name>
</gene>
<keyword evidence="10" id="KW-0378">Hydrolase</keyword>
<dbReference type="EMBL" id="BMEO01000002">
    <property type="protein sequence ID" value="GGF87232.1"/>
    <property type="molecule type" value="Genomic_DNA"/>
</dbReference>
<evidence type="ECO:0000256" key="10">
    <source>
        <dbReference type="ARBA" id="ARBA00022801"/>
    </source>
</evidence>
<keyword evidence="11" id="KW-0133">Cell shape</keyword>
<dbReference type="InterPro" id="IPR050396">
    <property type="entry name" value="Glycosyltr_51/Transpeptidase"/>
</dbReference>
<keyword evidence="23" id="KW-1185">Reference proteome</keyword>
<reference evidence="22" key="1">
    <citation type="journal article" date="2014" name="Int. J. Syst. Evol. Microbiol.">
        <title>Complete genome sequence of Corynebacterium casei LMG S-19264T (=DSM 44701T), isolated from a smear-ripened cheese.</title>
        <authorList>
            <consortium name="US DOE Joint Genome Institute (JGI-PGF)"/>
            <person name="Walter F."/>
            <person name="Albersmeier A."/>
            <person name="Kalinowski J."/>
            <person name="Ruckert C."/>
        </authorList>
    </citation>
    <scope>NUCLEOTIDE SEQUENCE</scope>
    <source>
        <strain evidence="22">CGMCC 1.12181</strain>
    </source>
</reference>
<dbReference type="RefSeq" id="WP_188364133.1">
    <property type="nucleotide sequence ID" value="NZ_BAABJF010000032.1"/>
</dbReference>
<feature type="domain" description="Penicillin-binding protein transpeptidase" evidence="19">
    <location>
        <begin position="407"/>
        <end position="645"/>
    </location>
</feature>
<keyword evidence="5" id="KW-1003">Cell membrane</keyword>
<evidence type="ECO:0000256" key="8">
    <source>
        <dbReference type="ARBA" id="ARBA00022676"/>
    </source>
</evidence>
<dbReference type="PANTHER" id="PTHR32282:SF11">
    <property type="entry name" value="PENICILLIN-BINDING PROTEIN 1B"/>
    <property type="match status" value="1"/>
</dbReference>
<dbReference type="GO" id="GO:0005886">
    <property type="term" value="C:plasma membrane"/>
    <property type="evidence" value="ECO:0007669"/>
    <property type="project" value="UniProtKB-SubCell"/>
</dbReference>
<dbReference type="SUPFAM" id="SSF53955">
    <property type="entry name" value="Lysozyme-like"/>
    <property type="match status" value="1"/>
</dbReference>
<evidence type="ECO:0000313" key="22">
    <source>
        <dbReference type="EMBL" id="GGF87232.1"/>
    </source>
</evidence>
<comment type="catalytic activity">
    <reaction evidence="17">
        <text>[GlcNAc-(1-&gt;4)-Mur2Ac(oyl-L-Ala-gamma-D-Glu-L-Lys-D-Ala-D-Ala)](n)-di-trans,octa-cis-undecaprenyl diphosphate + beta-D-GlcNAc-(1-&gt;4)-Mur2Ac(oyl-L-Ala-gamma-D-Glu-L-Lys-D-Ala-D-Ala)-di-trans,octa-cis-undecaprenyl diphosphate = [GlcNAc-(1-&gt;4)-Mur2Ac(oyl-L-Ala-gamma-D-Glu-L-Lys-D-Ala-D-Ala)](n+1)-di-trans,octa-cis-undecaprenyl diphosphate + di-trans,octa-cis-undecaprenyl diphosphate + H(+)</text>
        <dbReference type="Rhea" id="RHEA:23708"/>
        <dbReference type="Rhea" id="RHEA-COMP:9602"/>
        <dbReference type="Rhea" id="RHEA-COMP:9603"/>
        <dbReference type="ChEBI" id="CHEBI:15378"/>
        <dbReference type="ChEBI" id="CHEBI:58405"/>
        <dbReference type="ChEBI" id="CHEBI:60033"/>
        <dbReference type="ChEBI" id="CHEBI:78435"/>
        <dbReference type="EC" id="2.4.99.28"/>
    </reaction>
</comment>
<evidence type="ECO:0000256" key="7">
    <source>
        <dbReference type="ARBA" id="ARBA00022670"/>
    </source>
</evidence>
<comment type="catalytic activity">
    <reaction evidence="16">
        <text>Preferential cleavage: (Ac)2-L-Lys-D-Ala-|-D-Ala. Also transpeptidation of peptidyl-alanyl moieties that are N-acyl substituents of D-alanine.</text>
        <dbReference type="EC" id="3.4.16.4"/>
    </reaction>
</comment>
<evidence type="ECO:0000259" key="20">
    <source>
        <dbReference type="Pfam" id="PF00912"/>
    </source>
</evidence>
<sequence length="680" mass="76767">MTKPKRQLKFWLLRSLLFLTGMGFGLIAPWYAYINHVTTTIAEDTFEVPSVIYARALELYPGRRLSAAALNYELDLLGYQPVQAPPKIGQYRQQGARYEIHTKGFLFPDGTEQPTRIQLTLNNQHIATAEPALARLEPKIIGHFFNQDFESRRPIALDEIPDTLVMGLQAVEDREFKHHHGVSWSGIARAAFKNLMAGGIVQGGSTLTQQLVKNKLHYHEQTFLRKLHELLAATLLENKLDKHEILAMYFNEIYWGQNGRVAIHGLVEAARFYFAKNVNQLTIAEQATLIGLIKGPSWHNPYKHPKRATQRRNVVLNSWLETGIIDDKTHQKAKNTPLKLSQSRQIKGDYDNYIDVVKRQIRDRFSSDELKQKGLRIFTHLDPYIQYRTSQTAHKTDQWLSDQLETAIVVSSSQTGGLLALTGSKNPRSQYNRALLAKRQIGSLIKPFIYLAALETMPGFDLNTELHDGPISIRTPQGPWQPENWDNLGLGDITAMEALVQSRNQATVDLGVKIGLDRLLTFLNKLGLNIQHNAHPALFLGALELTPFEVQHLFSLFASRGNTSHINAIINITDQDNQTLSRAVQPRKQQLSVANIDTINTALNAITTRGTARRLTTTFNLPKPLFGKTGTTNNGRDSWFSGFNQDYLMTVWVGRDDNKPTPYTGSNGALILWANLFKNL</sequence>
<dbReference type="SUPFAM" id="SSF56601">
    <property type="entry name" value="beta-lactamase/transpeptidase-like"/>
    <property type="match status" value="1"/>
</dbReference>
<comment type="pathway">
    <text evidence="2">Cell wall biogenesis; peptidoglycan biosynthesis.</text>
</comment>
<dbReference type="Pfam" id="PF00905">
    <property type="entry name" value="Transpeptidase"/>
    <property type="match status" value="1"/>
</dbReference>